<keyword evidence="16" id="KW-1185">Reference proteome</keyword>
<feature type="domain" description="Replication protein A OB" evidence="14">
    <location>
        <begin position="302"/>
        <end position="399"/>
    </location>
</feature>
<evidence type="ECO:0000256" key="9">
    <source>
        <dbReference type="RuleBase" id="RU364130"/>
    </source>
</evidence>
<dbReference type="GO" id="GO:0008270">
    <property type="term" value="F:zinc ion binding"/>
    <property type="evidence" value="ECO:0007669"/>
    <property type="project" value="UniProtKB-KW"/>
</dbReference>
<dbReference type="InterPro" id="IPR007199">
    <property type="entry name" value="Rep_factor-A_N"/>
</dbReference>
<reference evidence="15" key="2">
    <citation type="submission" date="2020-11" db="EMBL/GenBank/DDBJ databases">
        <authorList>
            <consortium name="DOE Joint Genome Institute"/>
            <person name="Kuo A."/>
            <person name="Miyauchi S."/>
            <person name="Kiss E."/>
            <person name="Drula E."/>
            <person name="Kohler A."/>
            <person name="Sanchez-Garcia M."/>
            <person name="Andreopoulos B."/>
            <person name="Barry K.W."/>
            <person name="Bonito G."/>
            <person name="Buee M."/>
            <person name="Carver A."/>
            <person name="Chen C."/>
            <person name="Cichocki N."/>
            <person name="Clum A."/>
            <person name="Culley D."/>
            <person name="Crous P.W."/>
            <person name="Fauchery L."/>
            <person name="Girlanda M."/>
            <person name="Hayes R."/>
            <person name="Keri Z."/>
            <person name="Labutti K."/>
            <person name="Lipzen A."/>
            <person name="Lombard V."/>
            <person name="Magnuson J."/>
            <person name="Maillard F."/>
            <person name="Morin E."/>
            <person name="Murat C."/>
            <person name="Nolan M."/>
            <person name="Ohm R."/>
            <person name="Pangilinan J."/>
            <person name="Pereira M."/>
            <person name="Perotto S."/>
            <person name="Peter M."/>
            <person name="Riley R."/>
            <person name="Sitrit Y."/>
            <person name="Stielow B."/>
            <person name="Szollosi G."/>
            <person name="Zifcakova L."/>
            <person name="Stursova M."/>
            <person name="Spatafora J.W."/>
            <person name="Tedersoo L."/>
            <person name="Vaario L.-M."/>
            <person name="Yamada A."/>
            <person name="Yan M."/>
            <person name="Wang P."/>
            <person name="Xu J."/>
            <person name="Bruns T."/>
            <person name="Baldrian P."/>
            <person name="Vilgalys R."/>
            <person name="Henrissat B."/>
            <person name="Grigoriev I.V."/>
            <person name="Hibbett D."/>
            <person name="Nagy L.G."/>
            <person name="Martin F.M."/>
        </authorList>
    </citation>
    <scope>NUCLEOTIDE SEQUENCE</scope>
    <source>
        <strain evidence="15">UH-Tt-Lm1</strain>
    </source>
</reference>
<comment type="similarity">
    <text evidence="2 9">Belongs to the replication factor A protein 1 family.</text>
</comment>
<dbReference type="FunFam" id="2.40.50.140:FF:000041">
    <property type="entry name" value="Replication protein A subunit"/>
    <property type="match status" value="1"/>
</dbReference>
<evidence type="ECO:0000256" key="2">
    <source>
        <dbReference type="ARBA" id="ARBA00005690"/>
    </source>
</evidence>
<dbReference type="Proteomes" id="UP000736335">
    <property type="component" value="Unassembled WGS sequence"/>
</dbReference>
<comment type="function">
    <text evidence="9">As part of the replication protein A (RPA/RP-A), a single-stranded DNA-binding heterotrimeric complex, may play an essential role in DNA replication, recombination and repair. Binds and stabilizes single-stranded DNA intermediates, preventing complementary DNA reannealing and recruiting different proteins involved in DNA metabolism.</text>
</comment>
<keyword evidence="5 9" id="KW-0863">Zinc-finger</keyword>
<dbReference type="InterPro" id="IPR047192">
    <property type="entry name" value="Euk_RPA1_DBD_C"/>
</dbReference>
<evidence type="ECO:0000256" key="10">
    <source>
        <dbReference type="SAM" id="MobiDB-lite"/>
    </source>
</evidence>
<dbReference type="NCBIfam" id="TIGR00617">
    <property type="entry name" value="rpa1"/>
    <property type="match status" value="1"/>
</dbReference>
<keyword evidence="4 9" id="KW-0479">Metal-binding</keyword>
<evidence type="ECO:0000256" key="3">
    <source>
        <dbReference type="ARBA" id="ARBA00022705"/>
    </source>
</evidence>
<dbReference type="GO" id="GO:0003677">
    <property type="term" value="F:DNA binding"/>
    <property type="evidence" value="ECO:0007669"/>
    <property type="project" value="UniProtKB-KW"/>
</dbReference>
<keyword evidence="6 9" id="KW-0862">Zinc</keyword>
<keyword evidence="8 9" id="KW-0539">Nucleus</keyword>
<feature type="compositionally biased region" description="Polar residues" evidence="10">
    <location>
        <begin position="150"/>
        <end position="166"/>
    </location>
</feature>
<dbReference type="GO" id="GO:0007004">
    <property type="term" value="P:telomere maintenance via telomerase"/>
    <property type="evidence" value="ECO:0007669"/>
    <property type="project" value="UniProtKB-ARBA"/>
</dbReference>
<comment type="subunit">
    <text evidence="9">Component of the heterotrimeric canonical replication protein A complex (RPA).</text>
</comment>
<dbReference type="PANTHER" id="PTHR47165:SF4">
    <property type="entry name" value="OS03G0429900 PROTEIN"/>
    <property type="match status" value="1"/>
</dbReference>
<dbReference type="PANTHER" id="PTHR47165">
    <property type="entry name" value="OS03G0429900 PROTEIN"/>
    <property type="match status" value="1"/>
</dbReference>
<sequence length="615" mass="67891">MSSIATILDLEVLVKEAGKIGNPTPWATTTTNEDIPQLTTGFLNQLVSSTSAQDPVWATSPIVQIVQTKAIEANGPVRWRAMISDGTHILQVMMAPQLTALFQDRRAGIGSIVRVERFTTHTVQDRRIMIILGLEILVKETGRIGDPTPCTLSPEGTTPNPLNTAEPSEPRTAPPKPGRPTLPIGELNPYSNNWTIKARVTQKSEIKTWSKSHAEGRFFNFTLADETGEMRGVGFDAVVDQLYYKLEDGKVYYLSKARVKVSKRKFADGASDFELTLGENTKIEECTDDSEVPKITNGFVKLDDLINKPVNSTCDVIAIASEVGQVSTILTKDNRTIMKRDLTLVDRSNSSIRLTLWGKQAETYEDDGSHPVIAFKGVRINEFRGRTLSMIGGSTVTINPNIPDAHVLRGWYDSVGVNQSFAANSSAGSVSGGAATLNGAQMRTIEDFLTNLQIAEGAEIMFSCRGTILRVRGDNPAYPACPKQSCRKKVVETVGGWNCEKCGKTWEEPEYRYTISMVVSDHTGQAWLQGFNDVGLAVFNMSADELMEIKNTNADRYTAISSKSEYSTFNFTCRAKLDTYNGQSKVRYGISKILPLNYREETAHLRDIIKTNWAD</sequence>
<name>A0A9P6HQS1_9AGAM</name>
<evidence type="ECO:0000313" key="16">
    <source>
        <dbReference type="Proteomes" id="UP000736335"/>
    </source>
</evidence>
<dbReference type="Pfam" id="PF08646">
    <property type="entry name" value="Rep_fac-A_C"/>
    <property type="match status" value="1"/>
</dbReference>
<dbReference type="GO" id="GO:0000781">
    <property type="term" value="C:chromosome, telomeric region"/>
    <property type="evidence" value="ECO:0007669"/>
    <property type="project" value="UniProtKB-ARBA"/>
</dbReference>
<gene>
    <name evidence="15" type="ORF">BJ322DRAFT_998412</name>
</gene>
<evidence type="ECO:0000256" key="7">
    <source>
        <dbReference type="ARBA" id="ARBA00023125"/>
    </source>
</evidence>
<feature type="domain" description="Replication factor-A protein 1 N-terminal" evidence="12">
    <location>
        <begin position="41"/>
        <end position="138"/>
    </location>
</feature>
<dbReference type="GO" id="GO:0006310">
    <property type="term" value="P:DNA recombination"/>
    <property type="evidence" value="ECO:0007669"/>
    <property type="project" value="InterPro"/>
</dbReference>
<evidence type="ECO:0000256" key="4">
    <source>
        <dbReference type="ARBA" id="ARBA00022723"/>
    </source>
</evidence>
<feature type="domain" description="OB" evidence="11">
    <location>
        <begin position="194"/>
        <end position="275"/>
    </location>
</feature>
<accession>A0A9P6HQS1</accession>
<feature type="domain" description="Replication factor A C-terminal" evidence="13">
    <location>
        <begin position="461"/>
        <end position="605"/>
    </location>
</feature>
<proteinExistence type="inferred from homology"/>
<protein>
    <recommendedName>
        <fullName evidence="9">Replication protein A subunit</fullName>
    </recommendedName>
</protein>
<dbReference type="OrthoDB" id="1751331at2759"/>
<evidence type="ECO:0000256" key="6">
    <source>
        <dbReference type="ARBA" id="ARBA00022833"/>
    </source>
</evidence>
<evidence type="ECO:0000256" key="8">
    <source>
        <dbReference type="ARBA" id="ARBA00023242"/>
    </source>
</evidence>
<evidence type="ECO:0000259" key="11">
    <source>
        <dbReference type="Pfam" id="PF01336"/>
    </source>
</evidence>
<dbReference type="CDD" id="cd04474">
    <property type="entry name" value="RPA1_DBD_A"/>
    <property type="match status" value="1"/>
</dbReference>
<evidence type="ECO:0000259" key="12">
    <source>
        <dbReference type="Pfam" id="PF04057"/>
    </source>
</evidence>
<comment type="subcellular location">
    <subcellularLocation>
        <location evidence="1 9">Nucleus</location>
    </subcellularLocation>
</comment>
<dbReference type="GO" id="GO:0005662">
    <property type="term" value="C:DNA replication factor A complex"/>
    <property type="evidence" value="ECO:0007669"/>
    <property type="project" value="UniProtKB-ARBA"/>
</dbReference>
<dbReference type="Pfam" id="PF04057">
    <property type="entry name" value="Rep-A_N"/>
    <property type="match status" value="1"/>
</dbReference>
<evidence type="ECO:0000259" key="13">
    <source>
        <dbReference type="Pfam" id="PF08646"/>
    </source>
</evidence>
<dbReference type="FunFam" id="2.40.50.140:FF:000064">
    <property type="entry name" value="Replication protein A subunit"/>
    <property type="match status" value="1"/>
</dbReference>
<dbReference type="InterPro" id="IPR031657">
    <property type="entry name" value="REPA_OB_2"/>
</dbReference>
<evidence type="ECO:0000259" key="14">
    <source>
        <dbReference type="Pfam" id="PF16900"/>
    </source>
</evidence>
<organism evidence="15 16">
    <name type="scientific">Thelephora terrestris</name>
    <dbReference type="NCBI Taxonomy" id="56493"/>
    <lineage>
        <taxon>Eukaryota</taxon>
        <taxon>Fungi</taxon>
        <taxon>Dikarya</taxon>
        <taxon>Basidiomycota</taxon>
        <taxon>Agaricomycotina</taxon>
        <taxon>Agaricomycetes</taxon>
        <taxon>Thelephorales</taxon>
        <taxon>Thelephoraceae</taxon>
        <taxon>Thelephora</taxon>
    </lineage>
</organism>
<dbReference type="CDD" id="cd04476">
    <property type="entry name" value="RPA1_DBD_C"/>
    <property type="match status" value="1"/>
</dbReference>
<dbReference type="SUPFAM" id="SSF50249">
    <property type="entry name" value="Nucleic acid-binding proteins"/>
    <property type="match status" value="4"/>
</dbReference>
<feature type="region of interest" description="Disordered" evidence="10">
    <location>
        <begin position="145"/>
        <end position="186"/>
    </location>
</feature>
<keyword evidence="3 9" id="KW-0235">DNA replication</keyword>
<dbReference type="Gene3D" id="2.40.50.140">
    <property type="entry name" value="Nucleic acid-binding proteins"/>
    <property type="match status" value="4"/>
</dbReference>
<evidence type="ECO:0000313" key="15">
    <source>
        <dbReference type="EMBL" id="KAF9792820.1"/>
    </source>
</evidence>
<dbReference type="CDD" id="cd04475">
    <property type="entry name" value="RPA1_DBD_B"/>
    <property type="match status" value="1"/>
</dbReference>
<dbReference type="InterPro" id="IPR004365">
    <property type="entry name" value="NA-bd_OB_tRNA"/>
</dbReference>
<dbReference type="AlphaFoldDB" id="A0A9P6HQS1"/>
<evidence type="ECO:0000256" key="5">
    <source>
        <dbReference type="ARBA" id="ARBA00022771"/>
    </source>
</evidence>
<dbReference type="Pfam" id="PF01336">
    <property type="entry name" value="tRNA_anti-codon"/>
    <property type="match status" value="1"/>
</dbReference>
<dbReference type="InterPro" id="IPR013955">
    <property type="entry name" value="Rep_factor-A_C"/>
</dbReference>
<reference evidence="15" key="1">
    <citation type="journal article" date="2020" name="Nat. Commun.">
        <title>Large-scale genome sequencing of mycorrhizal fungi provides insights into the early evolution of symbiotic traits.</title>
        <authorList>
            <person name="Miyauchi S."/>
            <person name="Kiss E."/>
            <person name="Kuo A."/>
            <person name="Drula E."/>
            <person name="Kohler A."/>
            <person name="Sanchez-Garcia M."/>
            <person name="Morin E."/>
            <person name="Andreopoulos B."/>
            <person name="Barry K.W."/>
            <person name="Bonito G."/>
            <person name="Buee M."/>
            <person name="Carver A."/>
            <person name="Chen C."/>
            <person name="Cichocki N."/>
            <person name="Clum A."/>
            <person name="Culley D."/>
            <person name="Crous P.W."/>
            <person name="Fauchery L."/>
            <person name="Girlanda M."/>
            <person name="Hayes R.D."/>
            <person name="Keri Z."/>
            <person name="LaButti K."/>
            <person name="Lipzen A."/>
            <person name="Lombard V."/>
            <person name="Magnuson J."/>
            <person name="Maillard F."/>
            <person name="Murat C."/>
            <person name="Nolan M."/>
            <person name="Ohm R.A."/>
            <person name="Pangilinan J."/>
            <person name="Pereira M.F."/>
            <person name="Perotto S."/>
            <person name="Peter M."/>
            <person name="Pfister S."/>
            <person name="Riley R."/>
            <person name="Sitrit Y."/>
            <person name="Stielow J.B."/>
            <person name="Szollosi G."/>
            <person name="Zifcakova L."/>
            <person name="Stursova M."/>
            <person name="Spatafora J.W."/>
            <person name="Tedersoo L."/>
            <person name="Vaario L.M."/>
            <person name="Yamada A."/>
            <person name="Yan M."/>
            <person name="Wang P."/>
            <person name="Xu J."/>
            <person name="Bruns T."/>
            <person name="Baldrian P."/>
            <person name="Vilgalys R."/>
            <person name="Dunand C."/>
            <person name="Henrissat B."/>
            <person name="Grigoriev I.V."/>
            <person name="Hibbett D."/>
            <person name="Nagy L.G."/>
            <person name="Martin F.M."/>
        </authorList>
    </citation>
    <scope>NUCLEOTIDE SEQUENCE</scope>
    <source>
        <strain evidence="15">UH-Tt-Lm1</strain>
    </source>
</reference>
<dbReference type="EMBL" id="WIUZ02000001">
    <property type="protein sequence ID" value="KAF9792820.1"/>
    <property type="molecule type" value="Genomic_DNA"/>
</dbReference>
<dbReference type="Pfam" id="PF16900">
    <property type="entry name" value="REPA_OB_2"/>
    <property type="match status" value="1"/>
</dbReference>
<dbReference type="InterPro" id="IPR004591">
    <property type="entry name" value="Rfa1"/>
</dbReference>
<comment type="caution">
    <text evidence="15">The sequence shown here is derived from an EMBL/GenBank/DDBJ whole genome shotgun (WGS) entry which is preliminary data.</text>
</comment>
<evidence type="ECO:0000256" key="1">
    <source>
        <dbReference type="ARBA" id="ARBA00004123"/>
    </source>
</evidence>
<dbReference type="FunFam" id="2.40.50.140:FF:000090">
    <property type="entry name" value="Replication protein A subunit"/>
    <property type="match status" value="1"/>
</dbReference>
<dbReference type="GO" id="GO:0006281">
    <property type="term" value="P:DNA repair"/>
    <property type="evidence" value="ECO:0007669"/>
    <property type="project" value="InterPro"/>
</dbReference>
<keyword evidence="7 9" id="KW-0238">DNA-binding</keyword>
<dbReference type="GO" id="GO:0006260">
    <property type="term" value="P:DNA replication"/>
    <property type="evidence" value="ECO:0007669"/>
    <property type="project" value="UniProtKB-KW"/>
</dbReference>
<dbReference type="InterPro" id="IPR012340">
    <property type="entry name" value="NA-bd_OB-fold"/>
</dbReference>